<dbReference type="GeneID" id="29125262"/>
<accession>A0A127AWD6</accession>
<dbReference type="Gene3D" id="3.40.50.300">
    <property type="entry name" value="P-loop containing nucleotide triphosphate hydrolases"/>
    <property type="match status" value="1"/>
</dbReference>
<dbReference type="OrthoDB" id="5186at10239"/>
<name>A0A127AWD6_9CAUD</name>
<sequence length="239" mass="26455">MAKKDKNKATATVNEEFDLVGLLDDLSAGSKFKRVSEVEMLHSRPKVPTPLPHLNAIFGGGIPFGVIAEGFGPPRAGKSTFWYETLAEFQKAFPHGVPIIVDTEMSVDDLRMRYMGVQTDKVLRLPALTLEDGFDQVTKILKKKAANEKAKDLPLFIMWDTIAVAPSKAQHEEGRLNAGGMSQKPRLIKQFLSDILVYIEEQPTILVLLNQVFTDFSGFKPKLVSGGFELPFSHLSIAI</sequence>
<dbReference type="Pfam" id="PF00154">
    <property type="entry name" value="RecA_N"/>
    <property type="match status" value="1"/>
</dbReference>
<evidence type="ECO:0000313" key="2">
    <source>
        <dbReference type="EMBL" id="AMM44893.1"/>
    </source>
</evidence>
<dbReference type="KEGG" id="vg:29125262"/>
<dbReference type="InterPro" id="IPR049428">
    <property type="entry name" value="RecA-like_N"/>
</dbReference>
<evidence type="ECO:0000259" key="1">
    <source>
        <dbReference type="Pfam" id="PF00154"/>
    </source>
</evidence>
<protein>
    <submittedName>
        <fullName evidence="2">RecA protein</fullName>
    </submittedName>
</protein>
<dbReference type="Proteomes" id="UP000203261">
    <property type="component" value="Segment"/>
</dbReference>
<proteinExistence type="predicted"/>
<gene>
    <name evidence="2" type="ORF">SP15_094</name>
</gene>
<dbReference type="InterPro" id="IPR027417">
    <property type="entry name" value="P-loop_NTPase"/>
</dbReference>
<evidence type="ECO:0000313" key="3">
    <source>
        <dbReference type="Proteomes" id="UP000203261"/>
    </source>
</evidence>
<keyword evidence="3" id="KW-1185">Reference proteome</keyword>
<dbReference type="EMBL" id="KT624200">
    <property type="protein sequence ID" value="AMM44893.1"/>
    <property type="molecule type" value="Genomic_DNA"/>
</dbReference>
<feature type="domain" description="RecA-like N-terminal" evidence="1">
    <location>
        <begin position="56"/>
        <end position="214"/>
    </location>
</feature>
<dbReference type="SUPFAM" id="SSF52540">
    <property type="entry name" value="P-loop containing nucleoside triphosphate hydrolases"/>
    <property type="match status" value="1"/>
</dbReference>
<reference evidence="2 3" key="1">
    <citation type="submission" date="2015-08" db="EMBL/GenBank/DDBJ databases">
        <authorList>
            <person name="Babu N.S."/>
            <person name="Beckwith C.J."/>
            <person name="Beseler K.G."/>
            <person name="Brison A."/>
            <person name="Carone J.V."/>
            <person name="Caskin T.P."/>
            <person name="Diamond M."/>
            <person name="Durham M.E."/>
            <person name="Foxe J.M."/>
            <person name="Go M."/>
            <person name="Henderson B.A."/>
            <person name="Jones I.B."/>
            <person name="McGettigan J.A."/>
            <person name="Micheletti S.J."/>
            <person name="Nasrallah M.E."/>
            <person name="Ortiz D."/>
            <person name="Piller C.R."/>
            <person name="Privatt S.R."/>
            <person name="Schneider S.L."/>
            <person name="Sharp S."/>
            <person name="Smith T.C."/>
            <person name="Stanton J.D."/>
            <person name="Ullery H.E."/>
            <person name="Wilson R.J."/>
            <person name="Serrano M.G."/>
            <person name="Buck G."/>
            <person name="Lee V."/>
            <person name="Wang Y."/>
            <person name="Carvalho R."/>
            <person name="Voegtly L."/>
            <person name="Shi R."/>
            <person name="Duckworth R."/>
            <person name="Johnson A."/>
            <person name="Loviza R."/>
            <person name="Walstead R."/>
            <person name="Shah Z."/>
            <person name="Kiflezghi M."/>
            <person name="Wade K."/>
            <person name="Ball S.L."/>
            <person name="Bradley K.W."/>
            <person name="Asai D.J."/>
            <person name="Bowman C.A."/>
            <person name="Russell D.A."/>
            <person name="Pope W.H."/>
            <person name="Jacobs-Sera D."/>
            <person name="Hendrix R.W."/>
            <person name="Hatfull G.F."/>
        </authorList>
    </citation>
    <scope>NUCLEOTIDE SEQUENCE [LARGE SCALE GENOMIC DNA]</scope>
</reference>
<dbReference type="RefSeq" id="YP_009302482.1">
    <property type="nucleotide sequence ID" value="NC_031245.1"/>
</dbReference>
<organism evidence="2 3">
    <name type="scientific">Bacillus phage SP-15</name>
    <dbReference type="NCBI Taxonomy" id="1792032"/>
    <lineage>
        <taxon>Viruses</taxon>
        <taxon>Duplodnaviria</taxon>
        <taxon>Heunggongvirae</taxon>
        <taxon>Uroviricota</taxon>
        <taxon>Caudoviricetes</taxon>
        <taxon>Thornevirus</taxon>
        <taxon>Thornevirus SP15</taxon>
    </lineage>
</organism>